<dbReference type="PANTHER" id="PTHR42731">
    <property type="entry name" value="SLL1084 PROTEIN"/>
    <property type="match status" value="1"/>
</dbReference>
<dbReference type="EMBL" id="CP025958">
    <property type="protein sequence ID" value="AWM38066.1"/>
    <property type="molecule type" value="Genomic_DNA"/>
</dbReference>
<dbReference type="SMART" id="SM00729">
    <property type="entry name" value="Elp3"/>
    <property type="match status" value="1"/>
</dbReference>
<evidence type="ECO:0000259" key="1">
    <source>
        <dbReference type="PROSITE" id="PS51918"/>
    </source>
</evidence>
<accession>A0A2Z3H3B5</accession>
<protein>
    <submittedName>
        <fullName evidence="2">B12-binding domain-containing radical SAM protein</fullName>
    </submittedName>
</protein>
<dbReference type="InterPro" id="IPR007197">
    <property type="entry name" value="rSAM"/>
</dbReference>
<dbReference type="Pfam" id="PF04055">
    <property type="entry name" value="Radical_SAM"/>
    <property type="match status" value="1"/>
</dbReference>
<dbReference type="Pfam" id="PF19864">
    <property type="entry name" value="Radical_SAM_N2"/>
    <property type="match status" value="1"/>
</dbReference>
<dbReference type="PROSITE" id="PS51918">
    <property type="entry name" value="RADICAL_SAM"/>
    <property type="match status" value="1"/>
</dbReference>
<dbReference type="Gene3D" id="3.80.30.20">
    <property type="entry name" value="tm_1862 like domain"/>
    <property type="match status" value="1"/>
</dbReference>
<dbReference type="InterPro" id="IPR023404">
    <property type="entry name" value="rSAM_horseshoe"/>
</dbReference>
<dbReference type="NCBIfam" id="TIGR03960">
    <property type="entry name" value="rSAM_fuse_unch"/>
    <property type="match status" value="1"/>
</dbReference>
<dbReference type="InterPro" id="IPR006638">
    <property type="entry name" value="Elp3/MiaA/NifB-like_rSAM"/>
</dbReference>
<sequence length="623" mass="70682">MTNTALRDAVMRVLPRVKTPAQYTGGELHSVPKDHRQVRGKLCLCFPDAYTLGMSHHGLQVLYTIMNNDPQWACERAFAPWMDFEAELRRNRLPLYGLETFTPLSGFDVVGFSLQYEVCYSNLLNMIDLGGIPHFATERFVSDPLVIAGGPGAQNPELLAPFVDLFVIGDGEESLPWVMEKWMALKEVAVREGDLSHKRRLDMLAELVGSTKWAYAPCFYEFDYHADGTIAAVNRTRSDVPVQIESCTIAQDLDDIPLPTKPVVSFVQTPHDRIAIEIMRGCPWQCRFCQSTVIKRPLRVRSVETIVQAALESYRNTGMNEVSLLSLSSSDYPHFEELVKRMHEVFAPLGVNVSLPSLRVNHQLRSVPKLMKGWRRAGMTLAPEVARDDMRTQIRKPIKNDDLIEGCREAFKEGMSHVKLYFLCGLPGERAADLDGIVDLAEAISEVGKQATGRYKEVTASVSNFIPKPHTPYQWNGMQARDYFIRAGDYMHRRKRNKFVRIKQHDIETSLLEGILTRGDRRVSMGLYEAWKRGARFDGWKECFQPELWWSSFRDLGIDVDFYRSRQRQVTEKLPWDHVNVKKGRAYLEKEQERSVIQLRVMAEAVSGTDGAGEACGPTGCGG</sequence>
<dbReference type="KEGG" id="gog:C1280_14400"/>
<dbReference type="GO" id="GO:0051536">
    <property type="term" value="F:iron-sulfur cluster binding"/>
    <property type="evidence" value="ECO:0007669"/>
    <property type="project" value="InterPro"/>
</dbReference>
<dbReference type="RefSeq" id="WP_010033771.1">
    <property type="nucleotide sequence ID" value="NZ_CP025958.1"/>
</dbReference>
<dbReference type="AlphaFoldDB" id="A0A2Z3H3B5"/>
<evidence type="ECO:0000313" key="2">
    <source>
        <dbReference type="EMBL" id="AWM38066.1"/>
    </source>
</evidence>
<evidence type="ECO:0000313" key="3">
    <source>
        <dbReference type="Proteomes" id="UP000245802"/>
    </source>
</evidence>
<dbReference type="InterPro" id="IPR058240">
    <property type="entry name" value="rSAM_sf"/>
</dbReference>
<reference evidence="2 3" key="1">
    <citation type="submission" date="2018-01" db="EMBL/GenBank/DDBJ databases">
        <title>G. obscuriglobus.</title>
        <authorList>
            <person name="Franke J."/>
            <person name="Blomberg W."/>
            <person name="Selmecki A."/>
        </authorList>
    </citation>
    <scope>NUCLEOTIDE SEQUENCE [LARGE SCALE GENOMIC DNA]</scope>
    <source>
        <strain evidence="2 3">DSM 5831</strain>
    </source>
</reference>
<dbReference type="SFLD" id="SFLDS00029">
    <property type="entry name" value="Radical_SAM"/>
    <property type="match status" value="1"/>
</dbReference>
<name>A0A2Z3H3B5_9BACT</name>
<dbReference type="SUPFAM" id="SSF102114">
    <property type="entry name" value="Radical SAM enzymes"/>
    <property type="match status" value="1"/>
</dbReference>
<dbReference type="GO" id="GO:0003824">
    <property type="term" value="F:catalytic activity"/>
    <property type="evidence" value="ECO:0007669"/>
    <property type="project" value="InterPro"/>
</dbReference>
<keyword evidence="3" id="KW-1185">Reference proteome</keyword>
<dbReference type="CDD" id="cd01335">
    <property type="entry name" value="Radical_SAM"/>
    <property type="match status" value="1"/>
</dbReference>
<dbReference type="InterPro" id="IPR045784">
    <property type="entry name" value="Radical_SAM_N2"/>
</dbReference>
<dbReference type="Proteomes" id="UP000245802">
    <property type="component" value="Chromosome"/>
</dbReference>
<proteinExistence type="predicted"/>
<dbReference type="InterPro" id="IPR023862">
    <property type="entry name" value="CHP03960_rSAM"/>
</dbReference>
<organism evidence="2 3">
    <name type="scientific">Gemmata obscuriglobus</name>
    <dbReference type="NCBI Taxonomy" id="114"/>
    <lineage>
        <taxon>Bacteria</taxon>
        <taxon>Pseudomonadati</taxon>
        <taxon>Planctomycetota</taxon>
        <taxon>Planctomycetia</taxon>
        <taxon>Gemmatales</taxon>
        <taxon>Gemmataceae</taxon>
        <taxon>Gemmata</taxon>
    </lineage>
</organism>
<dbReference type="SFLD" id="SFLDG01082">
    <property type="entry name" value="B12-binding_domain_containing"/>
    <property type="match status" value="1"/>
</dbReference>
<gene>
    <name evidence="2" type="ORF">C1280_14400</name>
</gene>
<feature type="domain" description="Radical SAM core" evidence="1">
    <location>
        <begin position="268"/>
        <end position="501"/>
    </location>
</feature>
<dbReference type="PANTHER" id="PTHR42731:SF1">
    <property type="entry name" value="RADICAL SAM DOMAIN PROTEIN"/>
    <property type="match status" value="1"/>
</dbReference>
<dbReference type="OrthoDB" id="9806827at2"/>